<dbReference type="Pfam" id="PF06146">
    <property type="entry name" value="PsiE"/>
    <property type="match status" value="1"/>
</dbReference>
<evidence type="ECO:0000256" key="8">
    <source>
        <dbReference type="SAM" id="Phobius"/>
    </source>
</evidence>
<evidence type="ECO:0000256" key="3">
    <source>
        <dbReference type="ARBA" id="ARBA00021903"/>
    </source>
</evidence>
<dbReference type="InterPro" id="IPR020948">
    <property type="entry name" value="P_starv_induced_PsiE-like"/>
</dbReference>
<dbReference type="PANTHER" id="PTHR37819:SF1">
    <property type="entry name" value="PROTEIN PSIE"/>
    <property type="match status" value="1"/>
</dbReference>
<evidence type="ECO:0000256" key="5">
    <source>
        <dbReference type="ARBA" id="ARBA00022692"/>
    </source>
</evidence>
<feature type="transmembrane region" description="Helical" evidence="8">
    <location>
        <begin position="20"/>
        <end position="41"/>
    </location>
</feature>
<dbReference type="PIRSF" id="PIRSF029598">
    <property type="entry name" value="PsiE"/>
    <property type="match status" value="1"/>
</dbReference>
<dbReference type="AlphaFoldDB" id="D4YVS9"/>
<comment type="subcellular location">
    <subcellularLocation>
        <location evidence="1">Cell inner membrane</location>
        <topology evidence="1">Multi-pass membrane protein</topology>
    </subcellularLocation>
</comment>
<protein>
    <recommendedName>
        <fullName evidence="3">Protein PsiE</fullName>
    </recommendedName>
</protein>
<keyword evidence="4" id="KW-1003">Cell membrane</keyword>
<feature type="transmembrane region" description="Helical" evidence="8">
    <location>
        <begin position="120"/>
        <end position="138"/>
    </location>
</feature>
<dbReference type="eggNOG" id="COG3223">
    <property type="taxonomic scope" value="Bacteria"/>
</dbReference>
<organism evidence="9 10">
    <name type="scientific">Lactobacillus amylolyticus DSM 11664</name>
    <dbReference type="NCBI Taxonomy" id="585524"/>
    <lineage>
        <taxon>Bacteria</taxon>
        <taxon>Bacillati</taxon>
        <taxon>Bacillota</taxon>
        <taxon>Bacilli</taxon>
        <taxon>Lactobacillales</taxon>
        <taxon>Lactobacillaceae</taxon>
        <taxon>Lactobacillus</taxon>
    </lineage>
</organism>
<keyword evidence="5 8" id="KW-0812">Transmembrane</keyword>
<dbReference type="GO" id="GO:0016036">
    <property type="term" value="P:cellular response to phosphate starvation"/>
    <property type="evidence" value="ECO:0007669"/>
    <property type="project" value="InterPro"/>
</dbReference>
<evidence type="ECO:0000313" key="10">
    <source>
        <dbReference type="Proteomes" id="UP000004069"/>
    </source>
</evidence>
<sequence>MTKDLFMKKFTQIMRHYAYFLQALLVVALGLLGLLLIALLFRELLPLFQALFSTSISKSNAQIMDEIIVFFLFFEFTAMIISALLHHGHTSLEFLLGLGATALVRGLITNHSNIEETIGIAVAILILIVSMAIFHKYIKDEM</sequence>
<dbReference type="PATRIC" id="fig|585524.9.peg.839"/>
<dbReference type="STRING" id="83683.B1745_05580"/>
<proteinExistence type="inferred from homology"/>
<evidence type="ECO:0000313" key="9">
    <source>
        <dbReference type="EMBL" id="EFG54875.1"/>
    </source>
</evidence>
<keyword evidence="10" id="KW-1185">Reference proteome</keyword>
<evidence type="ECO:0000256" key="6">
    <source>
        <dbReference type="ARBA" id="ARBA00022989"/>
    </source>
</evidence>
<dbReference type="GO" id="GO:0005886">
    <property type="term" value="C:plasma membrane"/>
    <property type="evidence" value="ECO:0007669"/>
    <property type="project" value="UniProtKB-SubCell"/>
</dbReference>
<dbReference type="Proteomes" id="UP000004069">
    <property type="component" value="Unassembled WGS sequence"/>
</dbReference>
<dbReference type="NCBIfam" id="NF002763">
    <property type="entry name" value="PRK02833.1-1"/>
    <property type="match status" value="1"/>
</dbReference>
<keyword evidence="6 8" id="KW-1133">Transmembrane helix</keyword>
<accession>D4YVS9</accession>
<reference evidence="9 10" key="1">
    <citation type="submission" date="2010-04" db="EMBL/GenBank/DDBJ databases">
        <authorList>
            <person name="Muzny D."/>
            <person name="Qin X."/>
            <person name="Deng J."/>
            <person name="Jiang H."/>
            <person name="Liu Y."/>
            <person name="Qu J."/>
            <person name="Song X.-Z."/>
            <person name="Zhang L."/>
            <person name="Thornton R."/>
            <person name="Coyle M."/>
            <person name="Francisco L."/>
            <person name="Jackson L."/>
            <person name="Javaid M."/>
            <person name="Korchina V."/>
            <person name="Kovar C."/>
            <person name="Mata R."/>
            <person name="Mathew T."/>
            <person name="Ngo R."/>
            <person name="Nguyen L."/>
            <person name="Nguyen N."/>
            <person name="Okwuonu G."/>
            <person name="Ongeri F."/>
            <person name="Pham C."/>
            <person name="Simmons D."/>
            <person name="Wilczek-Boney K."/>
            <person name="Hale W."/>
            <person name="Jakkamsetti A."/>
            <person name="Pham P."/>
            <person name="Ruth R."/>
            <person name="San Lucas F."/>
            <person name="Warren J."/>
            <person name="Zhang J."/>
            <person name="Zhao Z."/>
            <person name="Zhou C."/>
            <person name="Zhu D."/>
            <person name="Lee S."/>
            <person name="Bess C."/>
            <person name="Blankenburg K."/>
            <person name="Forbes L."/>
            <person name="Fu Q."/>
            <person name="Gubbala S."/>
            <person name="Hirani K."/>
            <person name="Jayaseelan J.C."/>
            <person name="Lara F."/>
            <person name="Munidasa M."/>
            <person name="Palculict T."/>
            <person name="Patil S."/>
            <person name="Pu L.-L."/>
            <person name="Saada N."/>
            <person name="Tang L."/>
            <person name="Weissenberger G."/>
            <person name="Zhu Y."/>
            <person name="Hemphill L."/>
            <person name="Shang Y."/>
            <person name="Youmans B."/>
            <person name="Ayvaz T."/>
            <person name="Ross M."/>
            <person name="Santibanez J."/>
            <person name="Aqrawi P."/>
            <person name="Gross S."/>
            <person name="Joshi V."/>
            <person name="Fowler G."/>
            <person name="Nazareth L."/>
            <person name="Reid J."/>
            <person name="Worley K."/>
            <person name="Petrosino J."/>
            <person name="Highlander S."/>
            <person name="Gibbs R."/>
        </authorList>
    </citation>
    <scope>NUCLEOTIDE SEQUENCE [LARGE SCALE GENOMIC DNA]</scope>
    <source>
        <strain evidence="9 10">DSM 11664</strain>
    </source>
</reference>
<comment type="similarity">
    <text evidence="2">Belongs to the PsiE family.</text>
</comment>
<gene>
    <name evidence="9" type="primary">psiE</name>
    <name evidence="9" type="ORF">HMPREF0493_1640</name>
</gene>
<keyword evidence="7 8" id="KW-0472">Membrane</keyword>
<feature type="transmembrane region" description="Helical" evidence="8">
    <location>
        <begin position="92"/>
        <end position="108"/>
    </location>
</feature>
<dbReference type="InterPro" id="IPR009315">
    <property type="entry name" value="P_starv_induced_PsiE"/>
</dbReference>
<feature type="transmembrane region" description="Helical" evidence="8">
    <location>
        <begin position="67"/>
        <end position="85"/>
    </location>
</feature>
<evidence type="ECO:0000256" key="7">
    <source>
        <dbReference type="ARBA" id="ARBA00023136"/>
    </source>
</evidence>
<evidence type="ECO:0000256" key="1">
    <source>
        <dbReference type="ARBA" id="ARBA00004429"/>
    </source>
</evidence>
<dbReference type="EMBL" id="ADNY01000066">
    <property type="protein sequence ID" value="EFG54875.1"/>
    <property type="molecule type" value="Genomic_DNA"/>
</dbReference>
<comment type="caution">
    <text evidence="9">The sequence shown here is derived from an EMBL/GenBank/DDBJ whole genome shotgun (WGS) entry which is preliminary data.</text>
</comment>
<evidence type="ECO:0000256" key="2">
    <source>
        <dbReference type="ARBA" id="ARBA00005632"/>
    </source>
</evidence>
<evidence type="ECO:0000256" key="4">
    <source>
        <dbReference type="ARBA" id="ARBA00022475"/>
    </source>
</evidence>
<dbReference type="PANTHER" id="PTHR37819">
    <property type="entry name" value="PROTEIN PSIE"/>
    <property type="match status" value="1"/>
</dbReference>
<name>D4YVS9_9LACO</name>